<evidence type="ECO:0000313" key="3">
    <source>
        <dbReference type="EMBL" id="CAD8870974.1"/>
    </source>
</evidence>
<dbReference type="EMBL" id="HBFQ01063986">
    <property type="protein sequence ID" value="CAD8870974.1"/>
    <property type="molecule type" value="Transcribed_RNA"/>
</dbReference>
<sequence>MDVPKGKTLAHSATDLITIDIPERVAISIPVASADASTVVEVIFSCGRTCALSPASDVGLGKVLYSVPFRDTWLAAGVHTFYFTVCGRRVLSAEHPVHGGLNAALFSEALKRSIVFSSEAANPLELQPNNSAGIALVQRTESNSVCGGMSGQGHICLASDTREEFVQQERHSDTEPEAAFTDEVFQGMFNSDLCNRLDGHELPAGPEPALRFWPGGHQMKKRSGKCEDAFFTDAMSLGVADGVGEMRKYVAYGVDSAAYAHDLVTRASASLKPDGSAAHFADPKDRAAAAVEAAEREAKAFGASTLCVLSLEGNCLGAANLGDSGFLVLRKNARAMEIVARSREQQHCPNCPFQLLRLPPALVKKFKKMDQNKDSFTDCETYHCDLRLGDLVIMYTDGLSDNLYDHEILEVANRSLSPAFAELLGVSSQATPPERVAQALVVAAHERSVDPTAKTPWSGGCQNGKATGGKQDDITVVAAWVMVNASGPRGEGRRIGA</sequence>
<dbReference type="PANTHER" id="PTHR12320:SF1">
    <property type="entry name" value="PROTEIN PHOSPHATASE PTC7 HOMOLOG"/>
    <property type="match status" value="1"/>
</dbReference>
<gene>
    <name evidence="3" type="ORF">NSCI0253_LOCUS45331</name>
</gene>
<dbReference type="InterPro" id="IPR001932">
    <property type="entry name" value="PPM-type_phosphatase-like_dom"/>
</dbReference>
<dbReference type="PROSITE" id="PS51746">
    <property type="entry name" value="PPM_2"/>
    <property type="match status" value="1"/>
</dbReference>
<dbReference type="AlphaFoldDB" id="A0A7S1B087"/>
<dbReference type="PANTHER" id="PTHR12320">
    <property type="entry name" value="PROTEIN PHOSPHATASE 2C"/>
    <property type="match status" value="1"/>
</dbReference>
<reference evidence="3" key="1">
    <citation type="submission" date="2021-01" db="EMBL/GenBank/DDBJ databases">
        <authorList>
            <person name="Corre E."/>
            <person name="Pelletier E."/>
            <person name="Niang G."/>
            <person name="Scheremetjew M."/>
            <person name="Finn R."/>
            <person name="Kale V."/>
            <person name="Holt S."/>
            <person name="Cochrane G."/>
            <person name="Meng A."/>
            <person name="Brown T."/>
            <person name="Cohen L."/>
        </authorList>
    </citation>
    <scope>NUCLEOTIDE SEQUENCE</scope>
</reference>
<proteinExistence type="inferred from homology"/>
<keyword evidence="1" id="KW-0378">Hydrolase</keyword>
<comment type="similarity">
    <text evidence="1">Belongs to the PP2C family.</text>
</comment>
<protein>
    <recommendedName>
        <fullName evidence="1">Protein phosphatase</fullName>
        <ecNumber evidence="1">3.1.3.16</ecNumber>
    </recommendedName>
</protein>
<dbReference type="InterPro" id="IPR036457">
    <property type="entry name" value="PPM-type-like_dom_sf"/>
</dbReference>
<comment type="catalytic activity">
    <reaction evidence="1">
        <text>O-phospho-L-seryl-[protein] + H2O = L-seryl-[protein] + phosphate</text>
        <dbReference type="Rhea" id="RHEA:20629"/>
        <dbReference type="Rhea" id="RHEA-COMP:9863"/>
        <dbReference type="Rhea" id="RHEA-COMP:11604"/>
        <dbReference type="ChEBI" id="CHEBI:15377"/>
        <dbReference type="ChEBI" id="CHEBI:29999"/>
        <dbReference type="ChEBI" id="CHEBI:43474"/>
        <dbReference type="ChEBI" id="CHEBI:83421"/>
        <dbReference type="EC" id="3.1.3.16"/>
    </reaction>
</comment>
<dbReference type="GO" id="GO:0046872">
    <property type="term" value="F:metal ion binding"/>
    <property type="evidence" value="ECO:0007669"/>
    <property type="project" value="UniProtKB-UniRule"/>
</dbReference>
<organism evidence="3">
    <name type="scientific">Noctiluca scintillans</name>
    <name type="common">Sea sparkle</name>
    <name type="synonym">Red tide dinoflagellate</name>
    <dbReference type="NCBI Taxonomy" id="2966"/>
    <lineage>
        <taxon>Eukaryota</taxon>
        <taxon>Sar</taxon>
        <taxon>Alveolata</taxon>
        <taxon>Dinophyceae</taxon>
        <taxon>Noctilucales</taxon>
        <taxon>Noctilucaceae</taxon>
        <taxon>Noctiluca</taxon>
    </lineage>
</organism>
<evidence type="ECO:0000259" key="2">
    <source>
        <dbReference type="PROSITE" id="PS51746"/>
    </source>
</evidence>
<dbReference type="SMART" id="SM00331">
    <property type="entry name" value="PP2C_SIG"/>
    <property type="match status" value="1"/>
</dbReference>
<dbReference type="SMART" id="SM00332">
    <property type="entry name" value="PP2Cc"/>
    <property type="match status" value="1"/>
</dbReference>
<keyword evidence="1" id="KW-0904">Protein phosphatase</keyword>
<dbReference type="InterPro" id="IPR039123">
    <property type="entry name" value="PPTC7"/>
</dbReference>
<dbReference type="EC" id="3.1.3.16" evidence="1"/>
<keyword evidence="1" id="KW-0479">Metal-binding</keyword>
<evidence type="ECO:0000256" key="1">
    <source>
        <dbReference type="RuleBase" id="RU366020"/>
    </source>
</evidence>
<keyword evidence="1" id="KW-0464">Manganese</keyword>
<dbReference type="Pfam" id="PF13672">
    <property type="entry name" value="PP2C_2"/>
    <property type="match status" value="1"/>
</dbReference>
<comment type="catalytic activity">
    <reaction evidence="1">
        <text>O-phospho-L-threonyl-[protein] + H2O = L-threonyl-[protein] + phosphate</text>
        <dbReference type="Rhea" id="RHEA:47004"/>
        <dbReference type="Rhea" id="RHEA-COMP:11060"/>
        <dbReference type="Rhea" id="RHEA-COMP:11605"/>
        <dbReference type="ChEBI" id="CHEBI:15377"/>
        <dbReference type="ChEBI" id="CHEBI:30013"/>
        <dbReference type="ChEBI" id="CHEBI:43474"/>
        <dbReference type="ChEBI" id="CHEBI:61977"/>
        <dbReference type="EC" id="3.1.3.16"/>
    </reaction>
</comment>
<comment type="cofactor">
    <cofactor evidence="1">
        <name>Mn(2+)</name>
        <dbReference type="ChEBI" id="CHEBI:29035"/>
    </cofactor>
</comment>
<comment type="cofactor">
    <cofactor evidence="1">
        <name>Mg(2+)</name>
        <dbReference type="ChEBI" id="CHEBI:18420"/>
    </cofactor>
</comment>
<dbReference type="Gene3D" id="3.60.40.10">
    <property type="entry name" value="PPM-type phosphatase domain"/>
    <property type="match status" value="1"/>
</dbReference>
<keyword evidence="1" id="KW-0460">Magnesium</keyword>
<dbReference type="GO" id="GO:0004722">
    <property type="term" value="F:protein serine/threonine phosphatase activity"/>
    <property type="evidence" value="ECO:0007669"/>
    <property type="project" value="UniProtKB-EC"/>
</dbReference>
<accession>A0A7S1B087</accession>
<dbReference type="SUPFAM" id="SSF81606">
    <property type="entry name" value="PP2C-like"/>
    <property type="match status" value="1"/>
</dbReference>
<name>A0A7S1B087_NOCSC</name>
<feature type="domain" description="PPM-type phosphatase" evidence="2">
    <location>
        <begin position="213"/>
        <end position="481"/>
    </location>
</feature>